<comment type="caution">
    <text evidence="3">The sequence shown here is derived from an EMBL/GenBank/DDBJ whole genome shotgun (WGS) entry which is preliminary data.</text>
</comment>
<sequence>MCKNHRDYVDSIVSESNADDGDKYDEDMESSSEHDLYNNDPDFVPDSDSKTTGGTCMNDIRRFFYKFAHAAGFTRITSRKPFKELSYGTQLKKVSMTKKLINAVIEEISPEHPEILKNWALSQDTEEIWGDHQDSHLSSLLENIAFRYRIGGNRAERISILSLVAKTFPLTQIQKYIPGLSRFVYDEARKQTDYEPQSLKRKRERFNPSALHTFINFITSSIVMVPNTFGMRKIKFSDGKVDYIPDILRKQTSSEIVRMYKEYLKDTDQENKLLSDSTLYNILSICSASKLRAHQCVDYFLADLFEAQVDIKNILEKLRSKNLISGDFFEDSSSKLNEFLLYLRTDYALHIKESSRISDHCISHSLSEDKEQRLAKRCSHSHDLACKRCKSGTNLLENLKETLSSIVSDAKTVADENDSSYNLQRHSEAVDMYRGIIESIEKILAYKKHVMRARVTENEKAFRLANLQEGEAVLLMDYAQKLLPLKHIERQTDYFGKTGMSWHVAHVTANVSSELKVHHFIHILKAKQDSKSTVSIIEHVLSSLKKQGIKKVFLRSDNAGNYHSTSTIGSLPQISQRTGVEVMEYSFSESQDGKSSCDRLAAVAKKKIHTAVDSGYDVTTEEELFSVLSEKSQITATSVFIMSLKQSANCEDKQNQKFEKISKLFHFTFDKNRIIGNGYRGIGSGIIMNKNDVIVMNPVWIIEKESEDTSEYWYIPKIKTTEMREKKQPTPQSDDLDIQEPEGNIELFACPQSGCMKKYTSYPHLERHLIGGKHKFHPERISLLDQALNMYKENIASFFARLSSQKQKDSMKKSQKNKYKRQSDMLGQCEDTEDLNEWFESDYELDYKYETLYEDFLDNVRKLISRNHGELFFMEDKLIDYSELPTKHN</sequence>
<proteinExistence type="predicted"/>
<protein>
    <recommendedName>
        <fullName evidence="2">C2H2-type domain-containing protein</fullName>
    </recommendedName>
</protein>
<dbReference type="PANTHER" id="PTHR33845">
    <property type="entry name" value="C2H2-TYPE DOMAIN-CONTAINING PROTEIN"/>
    <property type="match status" value="1"/>
</dbReference>
<dbReference type="OrthoDB" id="5988132at2759"/>
<evidence type="ECO:0000313" key="3">
    <source>
        <dbReference type="EMBL" id="CAI5450995.1"/>
    </source>
</evidence>
<feature type="region of interest" description="Disordered" evidence="1">
    <location>
        <begin position="14"/>
        <end position="51"/>
    </location>
</feature>
<dbReference type="EMBL" id="CANHGI010000005">
    <property type="protein sequence ID" value="CAI5450995.1"/>
    <property type="molecule type" value="Genomic_DNA"/>
</dbReference>
<dbReference type="AlphaFoldDB" id="A0A9P1IS24"/>
<dbReference type="InterPro" id="IPR013087">
    <property type="entry name" value="Znf_C2H2_type"/>
</dbReference>
<evidence type="ECO:0000256" key="1">
    <source>
        <dbReference type="SAM" id="MobiDB-lite"/>
    </source>
</evidence>
<gene>
    <name evidence="3" type="ORF">CAMP_LOCUS13632</name>
</gene>
<dbReference type="PANTHER" id="PTHR33845:SF1">
    <property type="entry name" value="C2H2-TYPE DOMAIN-CONTAINING PROTEIN"/>
    <property type="match status" value="1"/>
</dbReference>
<feature type="compositionally biased region" description="Acidic residues" evidence="1">
    <location>
        <begin position="17"/>
        <end position="30"/>
    </location>
</feature>
<dbReference type="Proteomes" id="UP001152747">
    <property type="component" value="Unassembled WGS sequence"/>
</dbReference>
<name>A0A9P1IS24_9PELO</name>
<keyword evidence="4" id="KW-1185">Reference proteome</keyword>
<evidence type="ECO:0000259" key="2">
    <source>
        <dbReference type="PROSITE" id="PS00028"/>
    </source>
</evidence>
<accession>A0A9P1IS24</accession>
<organism evidence="3 4">
    <name type="scientific">Caenorhabditis angaria</name>
    <dbReference type="NCBI Taxonomy" id="860376"/>
    <lineage>
        <taxon>Eukaryota</taxon>
        <taxon>Metazoa</taxon>
        <taxon>Ecdysozoa</taxon>
        <taxon>Nematoda</taxon>
        <taxon>Chromadorea</taxon>
        <taxon>Rhabditida</taxon>
        <taxon>Rhabditina</taxon>
        <taxon>Rhabditomorpha</taxon>
        <taxon>Rhabditoidea</taxon>
        <taxon>Rhabditidae</taxon>
        <taxon>Peloderinae</taxon>
        <taxon>Caenorhabditis</taxon>
    </lineage>
</organism>
<feature type="domain" description="C2H2-type" evidence="2">
    <location>
        <begin position="750"/>
        <end position="774"/>
    </location>
</feature>
<reference evidence="3" key="1">
    <citation type="submission" date="2022-11" db="EMBL/GenBank/DDBJ databases">
        <authorList>
            <person name="Kikuchi T."/>
        </authorList>
    </citation>
    <scope>NUCLEOTIDE SEQUENCE</scope>
    <source>
        <strain evidence="3">PS1010</strain>
    </source>
</reference>
<dbReference type="PROSITE" id="PS00028">
    <property type="entry name" value="ZINC_FINGER_C2H2_1"/>
    <property type="match status" value="1"/>
</dbReference>
<evidence type="ECO:0000313" key="4">
    <source>
        <dbReference type="Proteomes" id="UP001152747"/>
    </source>
</evidence>